<protein>
    <recommendedName>
        <fullName evidence="7">Lysozyme</fullName>
        <ecNumber evidence="7">3.2.1.17</ecNumber>
    </recommendedName>
</protein>
<comment type="catalytic activity">
    <reaction evidence="1 7">
        <text>Hydrolysis of (1-&gt;4)-beta-linkages between N-acetylmuramic acid and N-acetyl-D-glucosamine residues in a peptidoglycan and between N-acetyl-D-glucosamine residues in chitodextrins.</text>
        <dbReference type="EC" id="3.2.1.17"/>
    </reaction>
</comment>
<dbReference type="PANTHER" id="PTHR38107:SF3">
    <property type="entry name" value="LYSOZYME RRRD-RELATED"/>
    <property type="match status" value="1"/>
</dbReference>
<reference evidence="8 9" key="1">
    <citation type="submission" date="2018-08" db="EMBL/GenBank/DDBJ databases">
        <title>Comparative analysis of Burkholderia isolates from Puerto Rico.</title>
        <authorList>
            <person name="Hall C."/>
            <person name="Sahl J."/>
            <person name="Wagner D."/>
        </authorList>
    </citation>
    <scope>NUCLEOTIDE SEQUENCE [LARGE SCALE GENOMIC DNA]</scope>
    <source>
        <strain evidence="8 9">Bp9001</strain>
    </source>
</reference>
<comment type="caution">
    <text evidence="8">The sequence shown here is derived from an EMBL/GenBank/DDBJ whole genome shotgun (WGS) entry which is preliminary data.</text>
</comment>
<comment type="similarity">
    <text evidence="7">Belongs to the glycosyl hydrolase 24 family.</text>
</comment>
<dbReference type="InterPro" id="IPR034690">
    <property type="entry name" value="Endolysin_T4_type"/>
</dbReference>
<keyword evidence="3 7" id="KW-0081">Bacteriolytic enzyme</keyword>
<evidence type="ECO:0000256" key="4">
    <source>
        <dbReference type="ARBA" id="ARBA00022801"/>
    </source>
</evidence>
<dbReference type="Gene3D" id="1.10.530.40">
    <property type="match status" value="1"/>
</dbReference>
<dbReference type="GO" id="GO:0042742">
    <property type="term" value="P:defense response to bacterium"/>
    <property type="evidence" value="ECO:0007669"/>
    <property type="project" value="UniProtKB-KW"/>
</dbReference>
<dbReference type="Proteomes" id="UP000269271">
    <property type="component" value="Unassembled WGS sequence"/>
</dbReference>
<gene>
    <name evidence="8" type="ORF">DF037_20475</name>
</gene>
<dbReference type="InterPro" id="IPR023346">
    <property type="entry name" value="Lysozyme-like_dom_sf"/>
</dbReference>
<dbReference type="PANTHER" id="PTHR38107">
    <property type="match status" value="1"/>
</dbReference>
<name>A0A3N8QQG0_9BURK</name>
<dbReference type="EMBL" id="QTQX01000013">
    <property type="protein sequence ID" value="RQT26067.1"/>
    <property type="molecule type" value="Genomic_DNA"/>
</dbReference>
<dbReference type="CDD" id="cd00737">
    <property type="entry name" value="lyz_endolysin_autolysin"/>
    <property type="match status" value="1"/>
</dbReference>
<evidence type="ECO:0000256" key="7">
    <source>
        <dbReference type="RuleBase" id="RU003788"/>
    </source>
</evidence>
<dbReference type="SUPFAM" id="SSF53955">
    <property type="entry name" value="Lysozyme-like"/>
    <property type="match status" value="1"/>
</dbReference>
<evidence type="ECO:0000256" key="6">
    <source>
        <dbReference type="ARBA" id="ARBA00023295"/>
    </source>
</evidence>
<evidence type="ECO:0000256" key="5">
    <source>
        <dbReference type="ARBA" id="ARBA00023200"/>
    </source>
</evidence>
<evidence type="ECO:0000256" key="2">
    <source>
        <dbReference type="ARBA" id="ARBA00022529"/>
    </source>
</evidence>
<evidence type="ECO:0000256" key="1">
    <source>
        <dbReference type="ARBA" id="ARBA00000632"/>
    </source>
</evidence>
<sequence>MNMTYSKTGLQLTEHFEGCVLNAYPDPASPLAKELQRRGLWKQTLAGAPIAGELLNKLSGRPWTIGYGHTGPEVRYGLVWTKAQAEAVLMKDVQGAVDAVNRLVKVPLSQCQFDALVDFVFNLGETRFAGSTMLRLLNAGLYEAAANEFQKWDMAGGVHVAGLLRRRQAEEREFRCEEPA</sequence>
<keyword evidence="4 7" id="KW-0378">Hydrolase</keyword>
<dbReference type="GO" id="GO:0003796">
    <property type="term" value="F:lysozyme activity"/>
    <property type="evidence" value="ECO:0007669"/>
    <property type="project" value="UniProtKB-EC"/>
</dbReference>
<evidence type="ECO:0000313" key="9">
    <source>
        <dbReference type="Proteomes" id="UP000269271"/>
    </source>
</evidence>
<dbReference type="InterPro" id="IPR023347">
    <property type="entry name" value="Lysozyme_dom_sf"/>
</dbReference>
<organism evidence="8 9">
    <name type="scientific">Burkholderia contaminans</name>
    <dbReference type="NCBI Taxonomy" id="488447"/>
    <lineage>
        <taxon>Bacteria</taxon>
        <taxon>Pseudomonadati</taxon>
        <taxon>Pseudomonadota</taxon>
        <taxon>Betaproteobacteria</taxon>
        <taxon>Burkholderiales</taxon>
        <taxon>Burkholderiaceae</taxon>
        <taxon>Burkholderia</taxon>
        <taxon>Burkholderia cepacia complex</taxon>
    </lineage>
</organism>
<dbReference type="Pfam" id="PF00959">
    <property type="entry name" value="Phage_lysozyme"/>
    <property type="match status" value="1"/>
</dbReference>
<dbReference type="HAMAP" id="MF_04110">
    <property type="entry name" value="ENDOLYSIN_T4"/>
    <property type="match status" value="1"/>
</dbReference>
<evidence type="ECO:0000313" key="8">
    <source>
        <dbReference type="EMBL" id="RQT26067.1"/>
    </source>
</evidence>
<dbReference type="GO" id="GO:0016998">
    <property type="term" value="P:cell wall macromolecule catabolic process"/>
    <property type="evidence" value="ECO:0007669"/>
    <property type="project" value="InterPro"/>
</dbReference>
<keyword evidence="6 7" id="KW-0326">Glycosidase</keyword>
<keyword evidence="5" id="KW-1035">Host cytoplasm</keyword>
<keyword evidence="2 7" id="KW-0929">Antimicrobial</keyword>
<dbReference type="AlphaFoldDB" id="A0A3N8QQG0"/>
<dbReference type="GO" id="GO:0009253">
    <property type="term" value="P:peptidoglycan catabolic process"/>
    <property type="evidence" value="ECO:0007669"/>
    <property type="project" value="InterPro"/>
</dbReference>
<dbReference type="GO" id="GO:0031640">
    <property type="term" value="P:killing of cells of another organism"/>
    <property type="evidence" value="ECO:0007669"/>
    <property type="project" value="UniProtKB-KW"/>
</dbReference>
<accession>A0A3N8QQG0</accession>
<dbReference type="InterPro" id="IPR033907">
    <property type="entry name" value="Endolysin_autolysin"/>
</dbReference>
<dbReference type="InterPro" id="IPR051018">
    <property type="entry name" value="Bacteriophage_GH24"/>
</dbReference>
<dbReference type="RefSeq" id="WP_124618533.1">
    <property type="nucleotide sequence ID" value="NZ_QTQX01000013.1"/>
</dbReference>
<proteinExistence type="inferred from homology"/>
<dbReference type="EC" id="3.2.1.17" evidence="7"/>
<dbReference type="InterPro" id="IPR002196">
    <property type="entry name" value="Glyco_hydro_24"/>
</dbReference>
<evidence type="ECO:0000256" key="3">
    <source>
        <dbReference type="ARBA" id="ARBA00022638"/>
    </source>
</evidence>